<dbReference type="Gene3D" id="3.20.20.60">
    <property type="entry name" value="Phosphoenolpyruvate-binding domains"/>
    <property type="match status" value="1"/>
</dbReference>
<dbReference type="GO" id="GO:0046872">
    <property type="term" value="F:metal ion binding"/>
    <property type="evidence" value="ECO:0007669"/>
    <property type="project" value="UniProtKB-KW"/>
</dbReference>
<name>A0A381VNG3_9ZZZZ</name>
<dbReference type="PANTHER" id="PTHR30502:SF0">
    <property type="entry name" value="PHOSPHOENOLPYRUVATE CARBOXYLASE FAMILY PROTEIN"/>
    <property type="match status" value="1"/>
</dbReference>
<protein>
    <recommendedName>
        <fullName evidence="4">HpcH/HpaI aldolase/citrate lyase domain-containing protein</fullName>
    </recommendedName>
</protein>
<dbReference type="InterPro" id="IPR040442">
    <property type="entry name" value="Pyrv_kinase-like_dom_sf"/>
</dbReference>
<sequence>MDMMEVPEPFGSDTPSLGCWLKVPSSTTAEIAAQAGFDYVCVDMQHGMADRSDLLTILQAIQPHSRRALVRVPANEFSVIGWALDMGATGVIVPLVNSAADAEAAVRATRYPPDGDRSMGPTRAIRIFGEACVEQAGGAIQCIPMIETRRALENLDEILAVPGVDLVYVGPSDLSVNLGLGRGNHDGEPAFDEALAAILDACRRHGVVPGIHSNASLAKRRLEAGFRVLTVAEDDTAMLSGLTAVLDNLGR</sequence>
<keyword evidence="2" id="KW-0479">Metal-binding</keyword>
<dbReference type="InterPro" id="IPR050251">
    <property type="entry name" value="HpcH-HpaI_aldolase"/>
</dbReference>
<dbReference type="PANTHER" id="PTHR30502">
    <property type="entry name" value="2-KETO-3-DEOXY-L-RHAMNONATE ALDOLASE"/>
    <property type="match status" value="1"/>
</dbReference>
<evidence type="ECO:0000259" key="4">
    <source>
        <dbReference type="Pfam" id="PF03328"/>
    </source>
</evidence>
<dbReference type="InterPro" id="IPR005000">
    <property type="entry name" value="Aldolase/citrate-lyase_domain"/>
</dbReference>
<keyword evidence="3" id="KW-0456">Lyase</keyword>
<comment type="similarity">
    <text evidence="1">Belongs to the HpcH/HpaI aldolase family.</text>
</comment>
<dbReference type="GO" id="GO:0016832">
    <property type="term" value="F:aldehyde-lyase activity"/>
    <property type="evidence" value="ECO:0007669"/>
    <property type="project" value="TreeGrafter"/>
</dbReference>
<evidence type="ECO:0000256" key="1">
    <source>
        <dbReference type="ARBA" id="ARBA00005568"/>
    </source>
</evidence>
<dbReference type="AlphaFoldDB" id="A0A381VNG3"/>
<dbReference type="Pfam" id="PF03328">
    <property type="entry name" value="HpcH_HpaI"/>
    <property type="match status" value="1"/>
</dbReference>
<dbReference type="EMBL" id="UINC01009332">
    <property type="protein sequence ID" value="SVA41866.1"/>
    <property type="molecule type" value="Genomic_DNA"/>
</dbReference>
<gene>
    <name evidence="5" type="ORF">METZ01_LOCUS94720</name>
</gene>
<reference evidence="5" key="1">
    <citation type="submission" date="2018-05" db="EMBL/GenBank/DDBJ databases">
        <authorList>
            <person name="Lanie J.A."/>
            <person name="Ng W.-L."/>
            <person name="Kazmierczak K.M."/>
            <person name="Andrzejewski T.M."/>
            <person name="Davidsen T.M."/>
            <person name="Wayne K.J."/>
            <person name="Tettelin H."/>
            <person name="Glass J.I."/>
            <person name="Rusch D."/>
            <person name="Podicherti R."/>
            <person name="Tsui H.-C.T."/>
            <person name="Winkler M.E."/>
        </authorList>
    </citation>
    <scope>NUCLEOTIDE SEQUENCE</scope>
</reference>
<proteinExistence type="inferred from homology"/>
<dbReference type="GO" id="GO:0005737">
    <property type="term" value="C:cytoplasm"/>
    <property type="evidence" value="ECO:0007669"/>
    <property type="project" value="TreeGrafter"/>
</dbReference>
<dbReference type="SUPFAM" id="SSF51621">
    <property type="entry name" value="Phosphoenolpyruvate/pyruvate domain"/>
    <property type="match status" value="1"/>
</dbReference>
<dbReference type="InterPro" id="IPR015813">
    <property type="entry name" value="Pyrv/PenolPyrv_kinase-like_dom"/>
</dbReference>
<feature type="domain" description="HpcH/HpaI aldolase/citrate lyase" evidence="4">
    <location>
        <begin position="18"/>
        <end position="234"/>
    </location>
</feature>
<accession>A0A381VNG3</accession>
<evidence type="ECO:0000313" key="5">
    <source>
        <dbReference type="EMBL" id="SVA41866.1"/>
    </source>
</evidence>
<organism evidence="5">
    <name type="scientific">marine metagenome</name>
    <dbReference type="NCBI Taxonomy" id="408172"/>
    <lineage>
        <taxon>unclassified sequences</taxon>
        <taxon>metagenomes</taxon>
        <taxon>ecological metagenomes</taxon>
    </lineage>
</organism>
<evidence type="ECO:0000256" key="2">
    <source>
        <dbReference type="ARBA" id="ARBA00022723"/>
    </source>
</evidence>
<evidence type="ECO:0000256" key="3">
    <source>
        <dbReference type="ARBA" id="ARBA00023239"/>
    </source>
</evidence>